<evidence type="ECO:0000313" key="2">
    <source>
        <dbReference type="EMBL" id="MCO1335195.1"/>
    </source>
</evidence>
<sequence length="1260" mass="134560">MSYRTGPGLPRTLPELWQFVRREFMSIERLYTRVEKEAADAQESADSAGSTAGDALSQASSATQAASDAQADIDGAITELDNIASDGQLHPSEKLRANREYNELISEQAGIENQASALGIVAEKNSYTNDIAALTSYLLGLSPTWNATDSTTSISRISWNSSWQAVYGARQTLLNKIASVLQGLANAAQGAADAASDDAQAAQEDADSAQSTANDAQTDAATALADLDNIASDGQLHPSEKISANREYNELISEQAGIESQATTLGISTERVKYTDDLSALTSYLQSLAPTWNSPDSVTPISRTSWNSVWQAVYSSRQGLLNKISAVLKSLADAAQASATDAGSQAGAAQMAADNAQLAADGAQADVDGALTDLANIAADGQLHPSEKIRVNREYNDLINEQTGIVNQAADLGVTTEKNNYSSDITALTNYLLGLSPAWNATDSVTPISRTSWNSKWQVVYESRQILLNKISAVLQQRADNAQTTGDNAQADADAALIDLGDISSDGVLHASEKLSLAREYSQLINDQTELDVLASNFGTALDAERAAFTNALAALTSYLQGLIPAWDDLSEKTSISRTIFDTNWDYAHDMKTALLSAVVEATREQAFYATRNVIGYDEATGQFTDEGILIGSMQSVRRAQLRAQQASASVFIDAFLDTTAVNDWPIVAGNSDSNIYYVKTDDSGARAGGNVLRIGGDGSGNFASDGEAWIEYVERFPFDPGELYRIKTRVWVGNEGDTDRKLYIGVSGFGRDGTRCNIGGEDSTSSQHYVACSGVSAAEDGWQEYTGYFQGNASSSAEINSTGKNTIAQPAKLHADVRYFSPFVVANHGGNKEGRTQLDYVRIDKVEPTGNGLYLKINSGSSLGDDTNPGEAQLCGFDSNGNPDGSLPGWFIWDGERVTVPAVQLNPSLSGQFYIVTDTDGSWTSSRSALPVSIERGQYKYHYYDGSTTQRVSFTPTEKLLIIGEIYLSATEVVDSGGVYQNPRPLIGFSQYLSGLNAEGQIADQRSLQQNMGSVASLPTSSSVLSSSDNGSTAKITISSHSVQYAGFTVSYNSGSITGLNFSTTYYVYVDDPGYDGGGVTYYATTQIWQLAAGIGRRAVGTIQTPANGGGTTTPTDPYCVAAGSWLREGLLADNCKTGDLIDCWDLGDSDTHLAPIEATSPQQEIPCVLLTMESGAQVICSRETPVTDKSGRVYLAQDCQGVELGVLHEDKPLIWKPVASVECAGLRTVYKISVGNISYAAGVDPQHRVITHNAIYKP</sequence>
<keyword evidence="3" id="KW-1185">Reference proteome</keyword>
<proteinExistence type="predicted"/>
<gene>
    <name evidence="2" type="ORF">MO867_12715</name>
</gene>
<accession>A0A9X2EPY2</accession>
<name>A0A9X2EPY2_9GAMM</name>
<dbReference type="Proteomes" id="UP001139028">
    <property type="component" value="Unassembled WGS sequence"/>
</dbReference>
<organism evidence="2 3">
    <name type="scientific">Microbulbifer okhotskensis</name>
    <dbReference type="NCBI Taxonomy" id="2926617"/>
    <lineage>
        <taxon>Bacteria</taxon>
        <taxon>Pseudomonadati</taxon>
        <taxon>Pseudomonadota</taxon>
        <taxon>Gammaproteobacteria</taxon>
        <taxon>Cellvibrionales</taxon>
        <taxon>Microbulbiferaceae</taxon>
        <taxon>Microbulbifer</taxon>
    </lineage>
</organism>
<dbReference type="AlphaFoldDB" id="A0A9X2EPY2"/>
<dbReference type="RefSeq" id="WP_252468222.1">
    <property type="nucleotide sequence ID" value="NZ_JALBWM010000053.1"/>
</dbReference>
<evidence type="ECO:0000313" key="3">
    <source>
        <dbReference type="Proteomes" id="UP001139028"/>
    </source>
</evidence>
<comment type="caution">
    <text evidence="2">The sequence shown here is derived from an EMBL/GenBank/DDBJ whole genome shotgun (WGS) entry which is preliminary data.</text>
</comment>
<feature type="region of interest" description="Disordered" evidence="1">
    <location>
        <begin position="195"/>
        <end position="216"/>
    </location>
</feature>
<reference evidence="2" key="1">
    <citation type="journal article" date="2022" name="Arch. Microbiol.">
        <title>Microbulbifer okhotskensis sp. nov., isolated from a deep bottom sediment of the Okhotsk Sea.</title>
        <authorList>
            <person name="Romanenko L."/>
            <person name="Kurilenko V."/>
            <person name="Otstavnykh N."/>
            <person name="Velansky P."/>
            <person name="Isaeva M."/>
            <person name="Mikhailov V."/>
        </authorList>
    </citation>
    <scope>NUCLEOTIDE SEQUENCE</scope>
    <source>
        <strain evidence="2">OS29</strain>
    </source>
</reference>
<evidence type="ECO:0000256" key="1">
    <source>
        <dbReference type="SAM" id="MobiDB-lite"/>
    </source>
</evidence>
<dbReference type="EMBL" id="JALBWM010000053">
    <property type="protein sequence ID" value="MCO1335195.1"/>
    <property type="molecule type" value="Genomic_DNA"/>
</dbReference>
<protein>
    <submittedName>
        <fullName evidence="2">Uncharacterized protein</fullName>
    </submittedName>
</protein>
<feature type="region of interest" description="Disordered" evidence="1">
    <location>
        <begin position="41"/>
        <end position="63"/>
    </location>
</feature>